<dbReference type="AlphaFoldDB" id="A0A0D8FXG2"/>
<evidence type="ECO:0000313" key="2">
    <source>
        <dbReference type="Proteomes" id="UP000032336"/>
    </source>
</evidence>
<name>A0A0D8FXG2_9ACTN</name>
<evidence type="ECO:0000313" key="1">
    <source>
        <dbReference type="EMBL" id="KJE77664.1"/>
    </source>
</evidence>
<sequence>MIAEYGSVLAFRLGERDGIHLTGQGLCFCCGGSACLSYF</sequence>
<proteinExistence type="predicted"/>
<accession>A0A0D8FXG2</accession>
<comment type="caution">
    <text evidence="1">The sequence shown here is derived from an EMBL/GenBank/DDBJ whole genome shotgun (WGS) entry which is preliminary data.</text>
</comment>
<gene>
    <name evidence="1" type="ORF">FEAC_04080</name>
</gene>
<dbReference type="EMBL" id="JXUW01000003">
    <property type="protein sequence ID" value="KJE77664.1"/>
    <property type="molecule type" value="Genomic_DNA"/>
</dbReference>
<reference evidence="1 2" key="1">
    <citation type="submission" date="2015-01" db="EMBL/GenBank/DDBJ databases">
        <title>Draft genome of the acidophilic iron oxidizer Ferrimicrobium acidiphilum strain T23.</title>
        <authorList>
            <person name="Poehlein A."/>
            <person name="Eisen S."/>
            <person name="Schloemann M."/>
            <person name="Johnson B.D."/>
            <person name="Daniel R."/>
            <person name="Muehling M."/>
        </authorList>
    </citation>
    <scope>NUCLEOTIDE SEQUENCE [LARGE SCALE GENOMIC DNA]</scope>
    <source>
        <strain evidence="1 2">T23</strain>
    </source>
</reference>
<organism evidence="1 2">
    <name type="scientific">Ferrimicrobium acidiphilum DSM 19497</name>
    <dbReference type="NCBI Taxonomy" id="1121877"/>
    <lineage>
        <taxon>Bacteria</taxon>
        <taxon>Bacillati</taxon>
        <taxon>Actinomycetota</taxon>
        <taxon>Acidimicrobiia</taxon>
        <taxon>Acidimicrobiales</taxon>
        <taxon>Acidimicrobiaceae</taxon>
        <taxon>Ferrimicrobium</taxon>
    </lineage>
</organism>
<dbReference type="Proteomes" id="UP000032336">
    <property type="component" value="Unassembled WGS sequence"/>
</dbReference>
<protein>
    <submittedName>
        <fullName evidence="1">Uncharacterized protein</fullName>
    </submittedName>
</protein>
<keyword evidence="2" id="KW-1185">Reference proteome</keyword>